<feature type="signal peptide" evidence="3">
    <location>
        <begin position="1"/>
        <end position="18"/>
    </location>
</feature>
<protein>
    <submittedName>
        <fullName evidence="4">D-alanyl-D-alanine carboxypeptidase/D-alanyl-D-alanine-endopeptidase</fullName>
        <ecNumber evidence="4">3.4.16.4</ecNumber>
    </submittedName>
</protein>
<evidence type="ECO:0000313" key="4">
    <source>
        <dbReference type="EMBL" id="MXV53037.1"/>
    </source>
</evidence>
<dbReference type="SUPFAM" id="SSF56601">
    <property type="entry name" value="beta-lactamase/transpeptidase-like"/>
    <property type="match status" value="1"/>
</dbReference>
<accession>A0A7K1YEK3</accession>
<dbReference type="Gene3D" id="3.50.80.20">
    <property type="entry name" value="D-Ala-D-Ala carboxypeptidase C, peptidase S13"/>
    <property type="match status" value="1"/>
</dbReference>
<dbReference type="Pfam" id="PF02113">
    <property type="entry name" value="Peptidase_S13"/>
    <property type="match status" value="1"/>
</dbReference>
<gene>
    <name evidence="4" type="primary">dacB</name>
    <name evidence="4" type="ORF">GS399_18865</name>
</gene>
<evidence type="ECO:0000256" key="2">
    <source>
        <dbReference type="ARBA" id="ARBA00022801"/>
    </source>
</evidence>
<feature type="chain" id="PRO_5029775076" evidence="3">
    <location>
        <begin position="19"/>
        <end position="470"/>
    </location>
</feature>
<dbReference type="Proteomes" id="UP000466586">
    <property type="component" value="Unassembled WGS sequence"/>
</dbReference>
<dbReference type="EMBL" id="WVHT01000012">
    <property type="protein sequence ID" value="MXV53037.1"/>
    <property type="molecule type" value="Genomic_DNA"/>
</dbReference>
<dbReference type="InterPro" id="IPR000667">
    <property type="entry name" value="Peptidase_S13"/>
</dbReference>
<dbReference type="GO" id="GO:0006508">
    <property type="term" value="P:proteolysis"/>
    <property type="evidence" value="ECO:0007669"/>
    <property type="project" value="InterPro"/>
</dbReference>
<keyword evidence="5" id="KW-1185">Reference proteome</keyword>
<dbReference type="InterPro" id="IPR012338">
    <property type="entry name" value="Beta-lactam/transpept-like"/>
</dbReference>
<evidence type="ECO:0000256" key="1">
    <source>
        <dbReference type="ARBA" id="ARBA00006096"/>
    </source>
</evidence>
<reference evidence="4 5" key="1">
    <citation type="submission" date="2019-11" db="EMBL/GenBank/DDBJ databases">
        <title>Pedobacter sp. HMF7647 Genome sequencing and assembly.</title>
        <authorList>
            <person name="Kang H."/>
            <person name="Kim H."/>
            <person name="Joh K."/>
        </authorList>
    </citation>
    <scope>NUCLEOTIDE SEQUENCE [LARGE SCALE GENOMIC DNA]</scope>
    <source>
        <strain evidence="4 5">HMF7647</strain>
    </source>
</reference>
<dbReference type="PANTHER" id="PTHR30023:SF0">
    <property type="entry name" value="PENICILLIN-SENSITIVE CARBOXYPEPTIDASE A"/>
    <property type="match status" value="1"/>
</dbReference>
<dbReference type="PRINTS" id="PR00922">
    <property type="entry name" value="DADACBPTASE3"/>
</dbReference>
<comment type="similarity">
    <text evidence="1">Belongs to the peptidase S13 family.</text>
</comment>
<name>A0A7K1YEK3_9SPHI</name>
<dbReference type="Gene3D" id="3.40.710.10">
    <property type="entry name" value="DD-peptidase/beta-lactamase superfamily"/>
    <property type="match status" value="1"/>
</dbReference>
<dbReference type="GO" id="GO:0000270">
    <property type="term" value="P:peptidoglycan metabolic process"/>
    <property type="evidence" value="ECO:0007669"/>
    <property type="project" value="TreeGrafter"/>
</dbReference>
<dbReference type="GO" id="GO:0009002">
    <property type="term" value="F:serine-type D-Ala-D-Ala carboxypeptidase activity"/>
    <property type="evidence" value="ECO:0007669"/>
    <property type="project" value="UniProtKB-EC"/>
</dbReference>
<organism evidence="4 5">
    <name type="scientific">Hufsiella arboris</name>
    <dbReference type="NCBI Taxonomy" id="2695275"/>
    <lineage>
        <taxon>Bacteria</taxon>
        <taxon>Pseudomonadati</taxon>
        <taxon>Bacteroidota</taxon>
        <taxon>Sphingobacteriia</taxon>
        <taxon>Sphingobacteriales</taxon>
        <taxon>Sphingobacteriaceae</taxon>
        <taxon>Hufsiella</taxon>
    </lineage>
</organism>
<dbReference type="AlphaFoldDB" id="A0A7K1YEK3"/>
<dbReference type="EC" id="3.4.16.4" evidence="4"/>
<proteinExistence type="inferred from homology"/>
<sequence length="470" mass="51556">MKKLALLFFLVLSLDTFAQTITQKIERAYAKFESDSQFKYATTSLTVLNAETGEIVFSKNSNMGLASASTLKTVTSATAFYLLGPNFTYQTTLGYSGVIDASGTLNGDLIITGAGDPTFGSERYQDTKPEVILKKFTDAVRQSGIKQINGRVISDDHLFGTQTLPTGWIWQDIGNYYGAGPNSLTWRENQLDLILRPGTKVGDPVQLVRTEPALTSVQIVNELTTGKSGSGDEVYAFSSPYSNIIYLRGTYGIDLEKTIAASIPDPALTFAAEFKSQLNKSGMKVSGLETTTRILSASKQPFSPPSKIIANQTSPDLTKIVYWFNQKSINLYGEHLVKTMALKAGKEVTTANGVEIVKDFWRQRAGIDENSMNTIDGSGLSPGTRITTLTMAKVLQTVKKEPWFKYYFESLPVYNGMRMKSGTINDALAYAGYQTSSSGVPLVFSFIVNNYNGSSKEVRQKMFAVLDQLK</sequence>
<evidence type="ECO:0000313" key="5">
    <source>
        <dbReference type="Proteomes" id="UP000466586"/>
    </source>
</evidence>
<dbReference type="RefSeq" id="WP_160846216.1">
    <property type="nucleotide sequence ID" value="NZ_WVHT01000012.1"/>
</dbReference>
<evidence type="ECO:0000256" key="3">
    <source>
        <dbReference type="SAM" id="SignalP"/>
    </source>
</evidence>
<keyword evidence="4" id="KW-0645">Protease</keyword>
<keyword evidence="2 4" id="KW-0378">Hydrolase</keyword>
<comment type="caution">
    <text evidence="4">The sequence shown here is derived from an EMBL/GenBank/DDBJ whole genome shotgun (WGS) entry which is preliminary data.</text>
</comment>
<keyword evidence="4" id="KW-0121">Carboxypeptidase</keyword>
<keyword evidence="3" id="KW-0732">Signal</keyword>
<dbReference type="NCBIfam" id="TIGR00666">
    <property type="entry name" value="PBP4"/>
    <property type="match status" value="1"/>
</dbReference>
<dbReference type="PANTHER" id="PTHR30023">
    <property type="entry name" value="D-ALANYL-D-ALANINE CARBOXYPEPTIDASE"/>
    <property type="match status" value="1"/>
</dbReference>